<dbReference type="GO" id="GO:0004803">
    <property type="term" value="F:transposase activity"/>
    <property type="evidence" value="ECO:0007669"/>
    <property type="project" value="InterPro"/>
</dbReference>
<dbReference type="Pfam" id="PF13340">
    <property type="entry name" value="DUF4096"/>
    <property type="match status" value="1"/>
</dbReference>
<evidence type="ECO:0000256" key="1">
    <source>
        <dbReference type="SAM" id="MobiDB-lite"/>
    </source>
</evidence>
<dbReference type="InterPro" id="IPR025161">
    <property type="entry name" value="IS402-like_dom"/>
</dbReference>
<feature type="domain" description="Transposase IS4-like" evidence="2">
    <location>
        <begin position="101"/>
        <end position="293"/>
    </location>
</feature>
<protein>
    <submittedName>
        <fullName evidence="4">IS5 family transposase</fullName>
    </submittedName>
</protein>
<sequence length="307" mass="34179">MRSTGSRYQVFTDEQWERIEPLLPSNQGRRGHPFGEHRRVVEGIAYRYRTGVPWRDLPREQFGPWQTVRKRHRRYAADGTWDRVLTQVLAEADAAGMIDWAVSVDATIARAHQHATNTTRPDQDTGAGANHKKLPLDEVEPPGHGIGRSRGGLTTKIRHAVDGRGRPLAAIVTGGQRNDGAVLAQVLAEIQIPRLGAGAARARPEAVIADRAYATGVIRNELRRRRITAVIPEKRDQIAARARRGSRGGRPPAFDAQAYRGRNVVERHFALAKQWRGDCGLTQPADVVAAALLLRRIAHHQQIEEPR</sequence>
<evidence type="ECO:0000313" key="4">
    <source>
        <dbReference type="EMBL" id="MCV7628548.1"/>
    </source>
</evidence>
<name>A0AAP3AIH2_MICLU</name>
<proteinExistence type="predicted"/>
<gene>
    <name evidence="4" type="ORF">M3A82_004200</name>
</gene>
<evidence type="ECO:0000259" key="3">
    <source>
        <dbReference type="Pfam" id="PF13340"/>
    </source>
</evidence>
<organism evidence="4 5">
    <name type="scientific">Micrococcus luteus</name>
    <name type="common">Micrococcus lysodeikticus</name>
    <dbReference type="NCBI Taxonomy" id="1270"/>
    <lineage>
        <taxon>Bacteria</taxon>
        <taxon>Bacillati</taxon>
        <taxon>Actinomycetota</taxon>
        <taxon>Actinomycetes</taxon>
        <taxon>Micrococcales</taxon>
        <taxon>Micrococcaceae</taxon>
        <taxon>Micrococcus</taxon>
    </lineage>
</organism>
<feature type="domain" description="Insertion element IS402-like" evidence="3">
    <location>
        <begin position="12"/>
        <end position="84"/>
    </location>
</feature>
<evidence type="ECO:0000313" key="5">
    <source>
        <dbReference type="Proteomes" id="UP001205867"/>
    </source>
</evidence>
<evidence type="ECO:0000259" key="2">
    <source>
        <dbReference type="Pfam" id="PF01609"/>
    </source>
</evidence>
<comment type="caution">
    <text evidence="4">The sequence shown here is derived from an EMBL/GenBank/DDBJ whole genome shotgun (WGS) entry which is preliminary data.</text>
</comment>
<dbReference type="AlphaFoldDB" id="A0AAP3AIH2"/>
<dbReference type="Pfam" id="PF01609">
    <property type="entry name" value="DDE_Tnp_1"/>
    <property type="match status" value="1"/>
</dbReference>
<feature type="region of interest" description="Disordered" evidence="1">
    <location>
        <begin position="115"/>
        <end position="154"/>
    </location>
</feature>
<dbReference type="Proteomes" id="UP001205867">
    <property type="component" value="Unassembled WGS sequence"/>
</dbReference>
<dbReference type="InterPro" id="IPR002559">
    <property type="entry name" value="Transposase_11"/>
</dbReference>
<dbReference type="GO" id="GO:0006313">
    <property type="term" value="P:DNA transposition"/>
    <property type="evidence" value="ECO:0007669"/>
    <property type="project" value="InterPro"/>
</dbReference>
<accession>A0AAP3AIH2</accession>
<dbReference type="PANTHER" id="PTHR46637:SF1">
    <property type="entry name" value="BLL5188 PROTEIN"/>
    <property type="match status" value="1"/>
</dbReference>
<dbReference type="EMBL" id="JALXKZ020000005">
    <property type="protein sequence ID" value="MCV7628548.1"/>
    <property type="molecule type" value="Genomic_DNA"/>
</dbReference>
<dbReference type="InterPro" id="IPR052909">
    <property type="entry name" value="Transposase_6_like"/>
</dbReference>
<reference evidence="4" key="1">
    <citation type="submission" date="2023-06" db="EMBL/GenBank/DDBJ databases">
        <title>lsaBGC provides a comprehensive framework for evolutionary analysis of biosynthetic gene clusters within focal taxa.</title>
        <authorList>
            <person name="Salamzade R."/>
            <person name="Sandstrom S."/>
            <person name="Kalan L.R."/>
        </authorList>
    </citation>
    <scope>NUCLEOTIDE SEQUENCE</scope>
    <source>
        <strain evidence="4">P3-SID899</strain>
    </source>
</reference>
<dbReference type="GO" id="GO:0003677">
    <property type="term" value="F:DNA binding"/>
    <property type="evidence" value="ECO:0007669"/>
    <property type="project" value="InterPro"/>
</dbReference>
<dbReference type="PANTHER" id="PTHR46637">
    <property type="entry name" value="TIS1421-TRANSPOSASE PROTEIN A"/>
    <property type="match status" value="1"/>
</dbReference>
<dbReference type="NCBIfam" id="NF033580">
    <property type="entry name" value="transpos_IS5_3"/>
    <property type="match status" value="1"/>
</dbReference>